<evidence type="ECO:0000256" key="7">
    <source>
        <dbReference type="ARBA" id="ARBA00022679"/>
    </source>
</evidence>
<gene>
    <name evidence="24" type="ORF">GTU67_10120</name>
</gene>
<keyword evidence="11" id="KW-0547">Nucleotide-binding</keyword>
<dbReference type="InterPro" id="IPR000014">
    <property type="entry name" value="PAS"/>
</dbReference>
<dbReference type="SUPFAM" id="SSF55785">
    <property type="entry name" value="PYP-like sensor domain (PAS domain)"/>
    <property type="match status" value="2"/>
</dbReference>
<dbReference type="SMART" id="SM00388">
    <property type="entry name" value="HisKA"/>
    <property type="match status" value="1"/>
</dbReference>
<dbReference type="SMART" id="SM00091">
    <property type="entry name" value="PAS"/>
    <property type="match status" value="2"/>
</dbReference>
<accession>A0A842HQZ7</accession>
<dbReference type="Gene3D" id="1.20.120.160">
    <property type="entry name" value="HPT domain"/>
    <property type="match status" value="1"/>
</dbReference>
<name>A0A842HQZ7_9BURK</name>
<dbReference type="InterPro" id="IPR036097">
    <property type="entry name" value="HisK_dim/P_sf"/>
</dbReference>
<dbReference type="Pfam" id="PF01627">
    <property type="entry name" value="Hpt"/>
    <property type="match status" value="1"/>
</dbReference>
<keyword evidence="9" id="KW-0732">Signal</keyword>
<dbReference type="Pfam" id="PF00072">
    <property type="entry name" value="Response_reg"/>
    <property type="match status" value="1"/>
</dbReference>
<dbReference type="PROSITE" id="PS50109">
    <property type="entry name" value="HIS_KIN"/>
    <property type="match status" value="1"/>
</dbReference>
<evidence type="ECO:0000256" key="10">
    <source>
        <dbReference type="ARBA" id="ARBA00022777"/>
    </source>
</evidence>
<dbReference type="SMART" id="SM00387">
    <property type="entry name" value="HATPase_c"/>
    <property type="match status" value="1"/>
</dbReference>
<feature type="domain" description="PAS" evidence="22">
    <location>
        <begin position="130"/>
        <end position="187"/>
    </location>
</feature>
<keyword evidence="8" id="KW-0812">Transmembrane</keyword>
<dbReference type="CDD" id="cd16922">
    <property type="entry name" value="HATPase_EvgS-ArcB-TorS-like"/>
    <property type="match status" value="1"/>
</dbReference>
<keyword evidence="13" id="KW-0902">Two-component regulatory system</keyword>
<evidence type="ECO:0000313" key="25">
    <source>
        <dbReference type="Proteomes" id="UP000545386"/>
    </source>
</evidence>
<dbReference type="SMART" id="SM00448">
    <property type="entry name" value="REC"/>
    <property type="match status" value="1"/>
</dbReference>
<dbReference type="InterPro" id="IPR011006">
    <property type="entry name" value="CheY-like_superfamily"/>
</dbReference>
<dbReference type="InterPro" id="IPR035965">
    <property type="entry name" value="PAS-like_dom_sf"/>
</dbReference>
<keyword evidence="14" id="KW-0843">Virulence</keyword>
<keyword evidence="6 19" id="KW-0597">Phosphoprotein</keyword>
<keyword evidence="5" id="KW-0997">Cell inner membrane</keyword>
<dbReference type="PANTHER" id="PTHR43047">
    <property type="entry name" value="TWO-COMPONENT HISTIDINE PROTEIN KINASE"/>
    <property type="match status" value="1"/>
</dbReference>
<dbReference type="InterPro" id="IPR013655">
    <property type="entry name" value="PAS_fold_3"/>
</dbReference>
<feature type="domain" description="Histidine kinase" evidence="20">
    <location>
        <begin position="276"/>
        <end position="498"/>
    </location>
</feature>
<dbReference type="Pfam" id="PF02518">
    <property type="entry name" value="HATPase_c"/>
    <property type="match status" value="1"/>
</dbReference>
<dbReference type="EMBL" id="JACJUU010000007">
    <property type="protein sequence ID" value="MBC2770264.1"/>
    <property type="molecule type" value="Genomic_DNA"/>
</dbReference>
<dbReference type="SMART" id="SM00086">
    <property type="entry name" value="PAC"/>
    <property type="match status" value="2"/>
</dbReference>
<feature type="modified residue" description="4-aspartylphosphate" evidence="19">
    <location>
        <position position="571"/>
    </location>
</feature>
<evidence type="ECO:0000259" key="23">
    <source>
        <dbReference type="PROSITE" id="PS50894"/>
    </source>
</evidence>
<dbReference type="CDD" id="cd00130">
    <property type="entry name" value="PAS"/>
    <property type="match status" value="2"/>
</dbReference>
<evidence type="ECO:0000256" key="2">
    <source>
        <dbReference type="ARBA" id="ARBA00004429"/>
    </source>
</evidence>
<evidence type="ECO:0000256" key="19">
    <source>
        <dbReference type="PROSITE-ProRule" id="PRU00169"/>
    </source>
</evidence>
<reference evidence="24 25" key="1">
    <citation type="submission" date="2020-08" db="EMBL/GenBank/DDBJ databases">
        <title>Paraeoetvoesia sp. YC-7-48 draft genome sequence.</title>
        <authorList>
            <person name="Yao L."/>
        </authorList>
    </citation>
    <scope>NUCLEOTIDE SEQUENCE [LARGE SCALE GENOMIC DNA]</scope>
    <source>
        <strain evidence="25">YC-7-48</strain>
    </source>
</reference>
<evidence type="ECO:0000259" key="22">
    <source>
        <dbReference type="PROSITE" id="PS50112"/>
    </source>
</evidence>
<dbReference type="PROSITE" id="PS50112">
    <property type="entry name" value="PAS"/>
    <property type="match status" value="2"/>
</dbReference>
<dbReference type="CDD" id="cd00082">
    <property type="entry name" value="HisKA"/>
    <property type="match status" value="1"/>
</dbReference>
<evidence type="ECO:0000256" key="16">
    <source>
        <dbReference type="ARBA" id="ARBA00058004"/>
    </source>
</evidence>
<evidence type="ECO:0000256" key="17">
    <source>
        <dbReference type="ARBA" id="ARBA00070152"/>
    </source>
</evidence>
<dbReference type="Gene3D" id="1.10.287.130">
    <property type="match status" value="1"/>
</dbReference>
<evidence type="ECO:0000256" key="6">
    <source>
        <dbReference type="ARBA" id="ARBA00022553"/>
    </source>
</evidence>
<keyword evidence="12" id="KW-1133">Transmembrane helix</keyword>
<dbReference type="FunFam" id="3.30.565.10:FF:000010">
    <property type="entry name" value="Sensor histidine kinase RcsC"/>
    <property type="match status" value="1"/>
</dbReference>
<dbReference type="SUPFAM" id="SSF55874">
    <property type="entry name" value="ATPase domain of HSP90 chaperone/DNA topoisomerase II/histidine kinase"/>
    <property type="match status" value="1"/>
</dbReference>
<keyword evidence="10" id="KW-0418">Kinase</keyword>
<dbReference type="InterPro" id="IPR004358">
    <property type="entry name" value="Sig_transdc_His_kin-like_C"/>
</dbReference>
<keyword evidence="7" id="KW-0808">Transferase</keyword>
<evidence type="ECO:0000256" key="13">
    <source>
        <dbReference type="ARBA" id="ARBA00023012"/>
    </source>
</evidence>
<keyword evidence="25" id="KW-1185">Reference proteome</keyword>
<evidence type="ECO:0000256" key="15">
    <source>
        <dbReference type="ARBA" id="ARBA00023136"/>
    </source>
</evidence>
<dbReference type="Pfam" id="PF08447">
    <property type="entry name" value="PAS_3"/>
    <property type="match status" value="2"/>
</dbReference>
<dbReference type="PROSITE" id="PS50894">
    <property type="entry name" value="HPT"/>
    <property type="match status" value="1"/>
</dbReference>
<dbReference type="SUPFAM" id="SSF52172">
    <property type="entry name" value="CheY-like"/>
    <property type="match status" value="1"/>
</dbReference>
<proteinExistence type="predicted"/>
<dbReference type="Pfam" id="PF00512">
    <property type="entry name" value="HisKA"/>
    <property type="match status" value="1"/>
</dbReference>
<dbReference type="InterPro" id="IPR005467">
    <property type="entry name" value="His_kinase_dom"/>
</dbReference>
<evidence type="ECO:0000256" key="14">
    <source>
        <dbReference type="ARBA" id="ARBA00023026"/>
    </source>
</evidence>
<evidence type="ECO:0000256" key="1">
    <source>
        <dbReference type="ARBA" id="ARBA00000085"/>
    </source>
</evidence>
<protein>
    <recommendedName>
        <fullName evidence="17">Virulence sensor protein BvgS</fullName>
        <ecNumber evidence="3">2.7.13.3</ecNumber>
    </recommendedName>
</protein>
<evidence type="ECO:0000313" key="24">
    <source>
        <dbReference type="EMBL" id="MBC2770264.1"/>
    </source>
</evidence>
<keyword evidence="11" id="KW-0067">ATP-binding</keyword>
<evidence type="ECO:0000256" key="11">
    <source>
        <dbReference type="ARBA" id="ARBA00022840"/>
    </source>
</evidence>
<feature type="domain" description="Response regulatory" evidence="21">
    <location>
        <begin position="522"/>
        <end position="636"/>
    </location>
</feature>
<dbReference type="GO" id="GO:0000155">
    <property type="term" value="F:phosphorelay sensor kinase activity"/>
    <property type="evidence" value="ECO:0007669"/>
    <property type="project" value="InterPro"/>
</dbReference>
<dbReference type="SUPFAM" id="SSF47226">
    <property type="entry name" value="Histidine-containing phosphotransfer domain, HPT domain"/>
    <property type="match status" value="1"/>
</dbReference>
<evidence type="ECO:0000256" key="9">
    <source>
        <dbReference type="ARBA" id="ARBA00022729"/>
    </source>
</evidence>
<evidence type="ECO:0000256" key="4">
    <source>
        <dbReference type="ARBA" id="ARBA00022475"/>
    </source>
</evidence>
<dbReference type="InterPro" id="IPR003661">
    <property type="entry name" value="HisK_dim/P_dom"/>
</dbReference>
<dbReference type="AlphaFoldDB" id="A0A842HQZ7"/>
<dbReference type="PRINTS" id="PR00344">
    <property type="entry name" value="BCTRLSENSOR"/>
</dbReference>
<organism evidence="24 25">
    <name type="scientific">Pusillimonas minor</name>
    <dbReference type="NCBI Taxonomy" id="2697024"/>
    <lineage>
        <taxon>Bacteria</taxon>
        <taxon>Pseudomonadati</taxon>
        <taxon>Pseudomonadota</taxon>
        <taxon>Betaproteobacteria</taxon>
        <taxon>Burkholderiales</taxon>
        <taxon>Alcaligenaceae</taxon>
        <taxon>Pusillimonas</taxon>
    </lineage>
</organism>
<dbReference type="Proteomes" id="UP000545386">
    <property type="component" value="Unassembled WGS sequence"/>
</dbReference>
<dbReference type="RefSeq" id="WP_185779954.1">
    <property type="nucleotide sequence ID" value="NZ_JACJUU010000007.1"/>
</dbReference>
<dbReference type="InterPro" id="IPR036890">
    <property type="entry name" value="HATPase_C_sf"/>
</dbReference>
<keyword evidence="4" id="KW-1003">Cell membrane</keyword>
<evidence type="ECO:0000256" key="12">
    <source>
        <dbReference type="ARBA" id="ARBA00022989"/>
    </source>
</evidence>
<dbReference type="Gene3D" id="3.40.50.2300">
    <property type="match status" value="1"/>
</dbReference>
<dbReference type="PROSITE" id="PS50110">
    <property type="entry name" value="RESPONSE_REGULATORY"/>
    <property type="match status" value="1"/>
</dbReference>
<feature type="modified residue" description="Phosphohistidine" evidence="18">
    <location>
        <position position="721"/>
    </location>
</feature>
<dbReference type="EC" id="2.7.13.3" evidence="3"/>
<dbReference type="InterPro" id="IPR003594">
    <property type="entry name" value="HATPase_dom"/>
</dbReference>
<evidence type="ECO:0000256" key="18">
    <source>
        <dbReference type="PROSITE-ProRule" id="PRU00110"/>
    </source>
</evidence>
<comment type="subcellular location">
    <subcellularLocation>
        <location evidence="2">Cell inner membrane</location>
        <topology evidence="2">Multi-pass membrane protein</topology>
    </subcellularLocation>
</comment>
<dbReference type="InterPro" id="IPR001789">
    <property type="entry name" value="Sig_transdc_resp-reg_receiver"/>
</dbReference>
<comment type="function">
    <text evidence="16">Member of the two-component regulatory system BvgS/BvgA. Phosphorylates BvgA via a four-step phosphorelay in response to environmental signals.</text>
</comment>
<evidence type="ECO:0000259" key="20">
    <source>
        <dbReference type="PROSITE" id="PS50109"/>
    </source>
</evidence>
<dbReference type="InterPro" id="IPR008207">
    <property type="entry name" value="Sig_transdc_His_kin_Hpt_dom"/>
</dbReference>
<keyword evidence="15" id="KW-0472">Membrane</keyword>
<dbReference type="Gene3D" id="3.30.450.20">
    <property type="entry name" value="PAS domain"/>
    <property type="match status" value="2"/>
</dbReference>
<dbReference type="GO" id="GO:0005886">
    <property type="term" value="C:plasma membrane"/>
    <property type="evidence" value="ECO:0007669"/>
    <property type="project" value="UniProtKB-SubCell"/>
</dbReference>
<dbReference type="CDD" id="cd17546">
    <property type="entry name" value="REC_hyHK_CKI1_RcsC-like"/>
    <property type="match status" value="1"/>
</dbReference>
<evidence type="ECO:0000256" key="3">
    <source>
        <dbReference type="ARBA" id="ARBA00012438"/>
    </source>
</evidence>
<comment type="caution">
    <text evidence="24">The sequence shown here is derived from an EMBL/GenBank/DDBJ whole genome shotgun (WGS) entry which is preliminary data.</text>
</comment>
<dbReference type="SUPFAM" id="SSF47384">
    <property type="entry name" value="Homodimeric domain of signal transducing histidine kinase"/>
    <property type="match status" value="1"/>
</dbReference>
<comment type="catalytic activity">
    <reaction evidence="1">
        <text>ATP + protein L-histidine = ADP + protein N-phospho-L-histidine.</text>
        <dbReference type="EC" id="2.7.13.3"/>
    </reaction>
</comment>
<feature type="domain" description="HPt" evidence="23">
    <location>
        <begin position="675"/>
        <end position="774"/>
    </location>
</feature>
<evidence type="ECO:0000256" key="8">
    <source>
        <dbReference type="ARBA" id="ARBA00022692"/>
    </source>
</evidence>
<dbReference type="InterPro" id="IPR001610">
    <property type="entry name" value="PAC"/>
</dbReference>
<sequence>MPLNRLADHVPGVLYQFIMYPDGRMAFPYASGGMRDIYGVSPEEVVADASKVLALLHPDDLPRVRESILASARTLELWRAEYRVCCPGQPVRWVSGESTPQRLDDGTTLWHGYIFDITARKQQETELAEMQTSFRLTMEASNTGLWRWDLQTNEVSWSDEAYSQLGYAPQSFSMTLEVFRSLMHPDDAPEAFSRVGPLKHVNHSFQAGFRLKNAAGDWTWLESRGKVTAYDDEQRPLVMMGTHVPIDSTIEAQHAVEQARQEAEMANQAKSLFLAHLSHEIRTPLSGLIGLSQMGLQATEVTALHQTLRQINQSARHLLTLLNNVLDMSKIDAQKLDIASRPFSPSNVVNAVVGLFKPLADDKGLTLKAFADEVALNVYEGDDLRLRQVLQNLLSNALKFTAHGGVELHVDIERRQGDTEWLKFSVSDTGIGVAGDQHDRLFKAFIQADSTISRDYGGSGLGLAISQRLVRAMGGDNIHVDSRPGEGATFSFVLPFRRGQLPLPEPVDTALAPVQAPVLSGRVLLIEDDPISQEIESAQLAQFGLSVVCAASGPEALTLIDTQVFDAVILDIGLPHIDGFAVARSMRARGLSVPVIALTAASMQSDRARSVTAGFDAYLVKPVEPADLHDTLARWLGHGAVGPARSSEPAAASLLRDDCTDYLHAQTAISRLMGNATLYRKLLAQFLAQLDRHYGRLAATLRGLDAKSTAAEFVVAQSLVHSLKGVAGNLALEELAALAGDIDRHLKQRKVPAPTLIDTFETLRLQLSDQITTYLADPDKPADGRSLNAGPIDTRPLAARLQALSVAIASSQFISEETLVDIAACLPTSLRQTFWPPLESALDGLDFDAAAEALAALRSELEAG</sequence>
<evidence type="ECO:0000256" key="5">
    <source>
        <dbReference type="ARBA" id="ARBA00022519"/>
    </source>
</evidence>
<dbReference type="InterPro" id="IPR036641">
    <property type="entry name" value="HPT_dom_sf"/>
</dbReference>
<feature type="domain" description="PAS" evidence="22">
    <location>
        <begin position="17"/>
        <end position="68"/>
    </location>
</feature>
<dbReference type="Gene3D" id="3.30.565.10">
    <property type="entry name" value="Histidine kinase-like ATPase, C-terminal domain"/>
    <property type="match status" value="1"/>
</dbReference>
<evidence type="ECO:0000259" key="21">
    <source>
        <dbReference type="PROSITE" id="PS50110"/>
    </source>
</evidence>